<dbReference type="PANTHER" id="PTHR45138">
    <property type="entry name" value="REGULATORY COMPONENTS OF SENSORY TRANSDUCTION SYSTEM"/>
    <property type="match status" value="1"/>
</dbReference>
<gene>
    <name evidence="4" type="ORF">M0H32_07015</name>
</gene>
<name>A0ABT0GSS9_9HYPH</name>
<feature type="domain" description="GGDEF" evidence="3">
    <location>
        <begin position="121"/>
        <end position="261"/>
    </location>
</feature>
<protein>
    <recommendedName>
        <fullName evidence="1">diguanylate cyclase</fullName>
        <ecNumber evidence="1">2.7.7.65</ecNumber>
    </recommendedName>
</protein>
<reference evidence="4" key="1">
    <citation type="submission" date="2022-04" db="EMBL/GenBank/DDBJ databases">
        <title>Roseibium sp. CAU 1639 isolated from mud.</title>
        <authorList>
            <person name="Kim W."/>
        </authorList>
    </citation>
    <scope>NUCLEOTIDE SEQUENCE</scope>
    <source>
        <strain evidence="4">CAU 1639</strain>
    </source>
</reference>
<dbReference type="EC" id="2.7.7.65" evidence="1"/>
<dbReference type="PANTHER" id="PTHR45138:SF9">
    <property type="entry name" value="DIGUANYLATE CYCLASE DGCM-RELATED"/>
    <property type="match status" value="1"/>
</dbReference>
<dbReference type="CDD" id="cd01949">
    <property type="entry name" value="GGDEF"/>
    <property type="match status" value="1"/>
</dbReference>
<comment type="catalytic activity">
    <reaction evidence="2">
        <text>2 GTP = 3',3'-c-di-GMP + 2 diphosphate</text>
        <dbReference type="Rhea" id="RHEA:24898"/>
        <dbReference type="ChEBI" id="CHEBI:33019"/>
        <dbReference type="ChEBI" id="CHEBI:37565"/>
        <dbReference type="ChEBI" id="CHEBI:58805"/>
        <dbReference type="EC" id="2.7.7.65"/>
    </reaction>
</comment>
<evidence type="ECO:0000256" key="2">
    <source>
        <dbReference type="ARBA" id="ARBA00034247"/>
    </source>
</evidence>
<dbReference type="NCBIfam" id="TIGR00254">
    <property type="entry name" value="GGDEF"/>
    <property type="match status" value="1"/>
</dbReference>
<dbReference type="Gene3D" id="3.30.70.270">
    <property type="match status" value="1"/>
</dbReference>
<dbReference type="EMBL" id="JALNMJ010000003">
    <property type="protein sequence ID" value="MCK7611905.1"/>
    <property type="molecule type" value="Genomic_DNA"/>
</dbReference>
<evidence type="ECO:0000256" key="1">
    <source>
        <dbReference type="ARBA" id="ARBA00012528"/>
    </source>
</evidence>
<dbReference type="InterPro" id="IPR050469">
    <property type="entry name" value="Diguanylate_Cyclase"/>
</dbReference>
<evidence type="ECO:0000313" key="5">
    <source>
        <dbReference type="Proteomes" id="UP001431221"/>
    </source>
</evidence>
<accession>A0ABT0GSS9</accession>
<dbReference type="InterPro" id="IPR000160">
    <property type="entry name" value="GGDEF_dom"/>
</dbReference>
<dbReference type="Pfam" id="PF00990">
    <property type="entry name" value="GGDEF"/>
    <property type="match status" value="1"/>
</dbReference>
<organism evidence="4 5">
    <name type="scientific">Roseibium sediminicola</name>
    <dbReference type="NCBI Taxonomy" id="2933272"/>
    <lineage>
        <taxon>Bacteria</taxon>
        <taxon>Pseudomonadati</taxon>
        <taxon>Pseudomonadota</taxon>
        <taxon>Alphaproteobacteria</taxon>
        <taxon>Hyphomicrobiales</taxon>
        <taxon>Stappiaceae</taxon>
        <taxon>Roseibium</taxon>
    </lineage>
</organism>
<dbReference type="InterPro" id="IPR043128">
    <property type="entry name" value="Rev_trsase/Diguanyl_cyclase"/>
</dbReference>
<evidence type="ECO:0000259" key="3">
    <source>
        <dbReference type="PROSITE" id="PS50887"/>
    </source>
</evidence>
<proteinExistence type="predicted"/>
<dbReference type="PROSITE" id="PS50887">
    <property type="entry name" value="GGDEF"/>
    <property type="match status" value="1"/>
</dbReference>
<dbReference type="Proteomes" id="UP001431221">
    <property type="component" value="Unassembled WGS sequence"/>
</dbReference>
<sequence>MTHSSDKDSEFTLFEDEDRVLQYAETILGGLDETTRLIRSLTLAYKRAVREQKRMVRLSDRNQEELMAVKARLEGEVRARAELVEQFRILATTDALTETYLRGHFLELCNHELKARSRSQDPLTMALLDVDKFKEVNDTYGHAAGDQALKTLCNVLKDNLRQSDIIARWGGEEFAIMMPRTANDDAAALAERLRQNIADKTISDGRCSFAITASFGLCTLEGPNPVDSSRKDPIDTLFHHADRALYQAKTNGRNAVVSSVYSAGGTAGKQAAMAQARR</sequence>
<dbReference type="SMART" id="SM00267">
    <property type="entry name" value="GGDEF"/>
    <property type="match status" value="1"/>
</dbReference>
<comment type="caution">
    <text evidence="4">The sequence shown here is derived from an EMBL/GenBank/DDBJ whole genome shotgun (WGS) entry which is preliminary data.</text>
</comment>
<dbReference type="RefSeq" id="WP_248152579.1">
    <property type="nucleotide sequence ID" value="NZ_JALNMJ010000003.1"/>
</dbReference>
<dbReference type="SUPFAM" id="SSF55073">
    <property type="entry name" value="Nucleotide cyclase"/>
    <property type="match status" value="1"/>
</dbReference>
<keyword evidence="5" id="KW-1185">Reference proteome</keyword>
<evidence type="ECO:0000313" key="4">
    <source>
        <dbReference type="EMBL" id="MCK7611905.1"/>
    </source>
</evidence>
<dbReference type="InterPro" id="IPR029787">
    <property type="entry name" value="Nucleotide_cyclase"/>
</dbReference>